<name>X0TA13_9ZZZZ</name>
<dbReference type="PANTHER" id="PTHR42880:SF1">
    <property type="entry name" value="ISOPROPYLMALATE_HOMOCITRATE_CITRAMALATE SYNTHASE FAMILY PROTEIN"/>
    <property type="match status" value="1"/>
</dbReference>
<dbReference type="SUPFAM" id="SSF51569">
    <property type="entry name" value="Aldolase"/>
    <property type="match status" value="1"/>
</dbReference>
<dbReference type="AlphaFoldDB" id="X0TA13"/>
<dbReference type="InterPro" id="IPR000891">
    <property type="entry name" value="PYR_CT"/>
</dbReference>
<dbReference type="Pfam" id="PF00682">
    <property type="entry name" value="HMGL-like"/>
    <property type="match status" value="1"/>
</dbReference>
<feature type="domain" description="Pyruvate carboxyltransferase" evidence="2">
    <location>
        <begin position="13"/>
        <end position="144"/>
    </location>
</feature>
<reference evidence="3" key="1">
    <citation type="journal article" date="2014" name="Front. Microbiol.">
        <title>High frequency of phylogenetically diverse reductive dehalogenase-homologous genes in deep subseafloor sedimentary metagenomes.</title>
        <authorList>
            <person name="Kawai M."/>
            <person name="Futagami T."/>
            <person name="Toyoda A."/>
            <person name="Takaki Y."/>
            <person name="Nishi S."/>
            <person name="Hori S."/>
            <person name="Arai W."/>
            <person name="Tsubouchi T."/>
            <person name="Morono Y."/>
            <person name="Uchiyama I."/>
            <person name="Ito T."/>
            <person name="Fujiyama A."/>
            <person name="Inagaki F."/>
            <person name="Takami H."/>
        </authorList>
    </citation>
    <scope>NUCLEOTIDE SEQUENCE</scope>
    <source>
        <strain evidence="3">Expedition CK06-06</strain>
    </source>
</reference>
<proteinExistence type="predicted"/>
<dbReference type="GO" id="GO:0016740">
    <property type="term" value="F:transferase activity"/>
    <property type="evidence" value="ECO:0007669"/>
    <property type="project" value="UniProtKB-KW"/>
</dbReference>
<protein>
    <recommendedName>
        <fullName evidence="2">Pyruvate carboxyltransferase domain-containing protein</fullName>
    </recommendedName>
</protein>
<sequence length="144" mass="16109">MVAGEKPMKKNAIHIIDVTNRDGVQTARLGLAKLEKTIININLNKLGVYQSELGFPTTKHERNYINANIELMEIGVLTPIILSGWLRATCKDVESAFEITNIKHLNLSIPTSEQMIQSKFYGRETCEDILHIMTEAVDKAKSLG</sequence>
<keyword evidence="1" id="KW-0808">Transferase</keyword>
<accession>X0TA13</accession>
<dbReference type="InterPro" id="IPR013785">
    <property type="entry name" value="Aldolase_TIM"/>
</dbReference>
<evidence type="ECO:0000313" key="3">
    <source>
        <dbReference type="EMBL" id="GAF85007.1"/>
    </source>
</evidence>
<dbReference type="PANTHER" id="PTHR42880">
    <property type="entry name" value="HOMOCITRATE SYNTHASE"/>
    <property type="match status" value="1"/>
</dbReference>
<evidence type="ECO:0000259" key="2">
    <source>
        <dbReference type="Pfam" id="PF00682"/>
    </source>
</evidence>
<feature type="non-terminal residue" evidence="3">
    <location>
        <position position="144"/>
    </location>
</feature>
<gene>
    <name evidence="3" type="ORF">S01H1_04582</name>
</gene>
<dbReference type="EMBL" id="BARS01002413">
    <property type="protein sequence ID" value="GAF85007.1"/>
    <property type="molecule type" value="Genomic_DNA"/>
</dbReference>
<organism evidence="3">
    <name type="scientific">marine sediment metagenome</name>
    <dbReference type="NCBI Taxonomy" id="412755"/>
    <lineage>
        <taxon>unclassified sequences</taxon>
        <taxon>metagenomes</taxon>
        <taxon>ecological metagenomes</taxon>
    </lineage>
</organism>
<dbReference type="Gene3D" id="3.20.20.70">
    <property type="entry name" value="Aldolase class I"/>
    <property type="match status" value="1"/>
</dbReference>
<comment type="caution">
    <text evidence="3">The sequence shown here is derived from an EMBL/GenBank/DDBJ whole genome shotgun (WGS) entry which is preliminary data.</text>
</comment>
<evidence type="ECO:0000256" key="1">
    <source>
        <dbReference type="ARBA" id="ARBA00022679"/>
    </source>
</evidence>